<name>I5BY52_9BACT</name>
<evidence type="ECO:0000313" key="2">
    <source>
        <dbReference type="Proteomes" id="UP000005551"/>
    </source>
</evidence>
<dbReference type="AlphaFoldDB" id="I5BY52"/>
<sequence length="83" mass="9172">MDQSPLQVACRYVEHQTLTVNGTVLVVGAIEHVFIAEKGLREDGSIDLQALETVTVSGLDEYYTGQRLARLSYPKPDRPLSVI</sequence>
<comment type="caution">
    <text evidence="1">The sequence shown here is derived from an EMBL/GenBank/DDBJ whole genome shotgun (WGS) entry which is preliminary data.</text>
</comment>
<accession>I5BY52</accession>
<dbReference type="InterPro" id="IPR012349">
    <property type="entry name" value="Split_barrel_FMN-bd"/>
</dbReference>
<protein>
    <recommendedName>
        <fullName evidence="3">Flavin reductase like domain-containing protein</fullName>
    </recommendedName>
</protein>
<evidence type="ECO:0000313" key="1">
    <source>
        <dbReference type="EMBL" id="EIM74504.1"/>
    </source>
</evidence>
<evidence type="ECO:0008006" key="3">
    <source>
        <dbReference type="Google" id="ProtNLM"/>
    </source>
</evidence>
<reference evidence="1 2" key="1">
    <citation type="submission" date="2012-05" db="EMBL/GenBank/DDBJ databases">
        <title>Genome sequence of Nitritalea halalkaliphila LW7.</title>
        <authorList>
            <person name="Jangir P.K."/>
            <person name="Singh A."/>
            <person name="Shivaji S."/>
            <person name="Sharma R."/>
        </authorList>
    </citation>
    <scope>NUCLEOTIDE SEQUENCE [LARGE SCALE GENOMIC DNA]</scope>
    <source>
        <strain evidence="1 2">LW7</strain>
    </source>
</reference>
<dbReference type="STRING" id="1189621.A3SI_15950"/>
<gene>
    <name evidence="1" type="ORF">A3SI_15950</name>
</gene>
<organism evidence="1 2">
    <name type="scientific">Nitritalea halalkaliphila LW7</name>
    <dbReference type="NCBI Taxonomy" id="1189621"/>
    <lineage>
        <taxon>Bacteria</taxon>
        <taxon>Pseudomonadati</taxon>
        <taxon>Bacteroidota</taxon>
        <taxon>Cytophagia</taxon>
        <taxon>Cytophagales</taxon>
        <taxon>Cyclobacteriaceae</taxon>
        <taxon>Nitritalea</taxon>
    </lineage>
</organism>
<proteinExistence type="predicted"/>
<dbReference type="EMBL" id="AJYA01000042">
    <property type="protein sequence ID" value="EIM74504.1"/>
    <property type="molecule type" value="Genomic_DNA"/>
</dbReference>
<dbReference type="Proteomes" id="UP000005551">
    <property type="component" value="Unassembled WGS sequence"/>
</dbReference>
<dbReference type="Gene3D" id="2.30.110.10">
    <property type="entry name" value="Electron Transport, Fmn-binding Protein, Chain A"/>
    <property type="match status" value="1"/>
</dbReference>
<keyword evidence="2" id="KW-1185">Reference proteome</keyword>